<evidence type="ECO:0000313" key="5">
    <source>
        <dbReference type="EMBL" id="VDN47070.1"/>
    </source>
</evidence>
<evidence type="ECO:0000256" key="1">
    <source>
        <dbReference type="ARBA" id="ARBA00004123"/>
    </source>
</evidence>
<dbReference type="PROSITE" id="PS50102">
    <property type="entry name" value="RRM"/>
    <property type="match status" value="1"/>
</dbReference>
<dbReference type="GO" id="GO:0003723">
    <property type="term" value="F:RNA binding"/>
    <property type="evidence" value="ECO:0007669"/>
    <property type="project" value="UniProtKB-UniRule"/>
</dbReference>
<sequence>MEQDQDDANLAIKKGTIFVGRLNPKTTKDDLLAYFSKFGTVKRVDIKLKKATGESRGYGFVRFTDTNTLEDGVLEACHFLDGRRLNVQPARLRGSVSLPWARPRVQLSCLLACT</sequence>
<dbReference type="PANTHER" id="PTHR48033">
    <property type="entry name" value="RNA-BINDING (RRM/RBD/RNP MOTIFS) FAMILY PROTEIN"/>
    <property type="match status" value="1"/>
</dbReference>
<dbReference type="GO" id="GO:0010468">
    <property type="term" value="P:regulation of gene expression"/>
    <property type="evidence" value="ECO:0007669"/>
    <property type="project" value="TreeGrafter"/>
</dbReference>
<keyword evidence="3" id="KW-0694">RNA-binding</keyword>
<dbReference type="InterPro" id="IPR035979">
    <property type="entry name" value="RBD_domain_sf"/>
</dbReference>
<evidence type="ECO:0000313" key="6">
    <source>
        <dbReference type="Proteomes" id="UP000281553"/>
    </source>
</evidence>
<dbReference type="SUPFAM" id="SSF54928">
    <property type="entry name" value="RNA-binding domain, RBD"/>
    <property type="match status" value="1"/>
</dbReference>
<gene>
    <name evidence="5" type="ORF">DILT_LOCUS19734</name>
</gene>
<accession>A0A3P7P0T0</accession>
<dbReference type="Gene3D" id="3.30.70.330">
    <property type="match status" value="1"/>
</dbReference>
<feature type="domain" description="RRM" evidence="4">
    <location>
        <begin position="15"/>
        <end position="92"/>
    </location>
</feature>
<dbReference type="Proteomes" id="UP000281553">
    <property type="component" value="Unassembled WGS sequence"/>
</dbReference>
<name>A0A3P7P0T0_DIBLA</name>
<keyword evidence="2" id="KW-0539">Nucleus</keyword>
<dbReference type="EMBL" id="UYRU01119794">
    <property type="protein sequence ID" value="VDN47070.1"/>
    <property type="molecule type" value="Genomic_DNA"/>
</dbReference>
<keyword evidence="6" id="KW-1185">Reference proteome</keyword>
<reference evidence="5 6" key="1">
    <citation type="submission" date="2018-11" db="EMBL/GenBank/DDBJ databases">
        <authorList>
            <consortium name="Pathogen Informatics"/>
        </authorList>
    </citation>
    <scope>NUCLEOTIDE SEQUENCE [LARGE SCALE GENOMIC DNA]</scope>
</reference>
<evidence type="ECO:0000256" key="3">
    <source>
        <dbReference type="PROSITE-ProRule" id="PRU00176"/>
    </source>
</evidence>
<organism evidence="5 6">
    <name type="scientific">Dibothriocephalus latus</name>
    <name type="common">Fish tapeworm</name>
    <name type="synonym">Diphyllobothrium latum</name>
    <dbReference type="NCBI Taxonomy" id="60516"/>
    <lineage>
        <taxon>Eukaryota</taxon>
        <taxon>Metazoa</taxon>
        <taxon>Spiralia</taxon>
        <taxon>Lophotrochozoa</taxon>
        <taxon>Platyhelminthes</taxon>
        <taxon>Cestoda</taxon>
        <taxon>Eucestoda</taxon>
        <taxon>Diphyllobothriidea</taxon>
        <taxon>Diphyllobothriidae</taxon>
        <taxon>Dibothriocephalus</taxon>
    </lineage>
</organism>
<dbReference type="OrthoDB" id="1875751at2759"/>
<proteinExistence type="predicted"/>
<evidence type="ECO:0000259" key="4">
    <source>
        <dbReference type="PROSITE" id="PS50102"/>
    </source>
</evidence>
<dbReference type="InterPro" id="IPR012677">
    <property type="entry name" value="Nucleotide-bd_a/b_plait_sf"/>
</dbReference>
<dbReference type="GO" id="GO:0000785">
    <property type="term" value="C:chromatin"/>
    <property type="evidence" value="ECO:0007669"/>
    <property type="project" value="TreeGrafter"/>
</dbReference>
<dbReference type="AlphaFoldDB" id="A0A3P7P0T0"/>
<evidence type="ECO:0000256" key="2">
    <source>
        <dbReference type="ARBA" id="ARBA00023242"/>
    </source>
</evidence>
<dbReference type="InterPro" id="IPR000504">
    <property type="entry name" value="RRM_dom"/>
</dbReference>
<dbReference type="GO" id="GO:0005654">
    <property type="term" value="C:nucleoplasm"/>
    <property type="evidence" value="ECO:0007669"/>
    <property type="project" value="TreeGrafter"/>
</dbReference>
<comment type="subcellular location">
    <subcellularLocation>
        <location evidence="1">Nucleus</location>
    </subcellularLocation>
</comment>
<dbReference type="SMART" id="SM00360">
    <property type="entry name" value="RRM"/>
    <property type="match status" value="1"/>
</dbReference>
<dbReference type="PANTHER" id="PTHR48033:SF10">
    <property type="entry name" value="RNA-BINDING PROTEIN SQUID"/>
    <property type="match status" value="1"/>
</dbReference>
<protein>
    <recommendedName>
        <fullName evidence="4">RRM domain-containing protein</fullName>
    </recommendedName>
</protein>
<dbReference type="Pfam" id="PF00076">
    <property type="entry name" value="RRM_1"/>
    <property type="match status" value="1"/>
</dbReference>